<feature type="domain" description="TerB-C" evidence="1">
    <location>
        <begin position="222"/>
        <end position="289"/>
    </location>
</feature>
<sequence>MVKHAENCLRELKDYKGRLRGYVVEPELKAIIDDFIAILAQHITPPPPKAKVVVDLVRVKELAKESDQVRDMLIIRDAAIADIQKPLAEEPIAASATGITQSEGALAHLLTDLDQVSKILYELDKDEKRLIEVLLKNTCKMKDNLITEALPGVLVEQLVDHINSLSLELLGDVLIVSENGTKIVTDDYRDELDHLYTANKDIFTVLVHNDLPEEWTKFRSRLAHYQLSLLKALVEQDDPTREICRIAHENVTMPELLLDSINELALDTVGDIIIETISIPPVIEAEDLEMVRRII</sequence>
<reference evidence="2 3" key="1">
    <citation type="submission" date="2019-04" db="EMBL/GenBank/DDBJ databases">
        <title>Genome of a novel bacterium Candidatus Jettenia ecosi reconstructed from metagenome of an anammox bioreactor.</title>
        <authorList>
            <person name="Mardanov A.V."/>
            <person name="Beletsky A.V."/>
            <person name="Ravin N.V."/>
            <person name="Botchkova E.A."/>
            <person name="Litti Y.V."/>
            <person name="Nozhevnikova A.N."/>
        </authorList>
    </citation>
    <scope>NUCLEOTIDE SEQUENCE [LARGE SCALE GENOMIC DNA]</scope>
    <source>
        <strain evidence="2">J2</strain>
    </source>
</reference>
<dbReference type="Pfam" id="PF15615">
    <property type="entry name" value="TerB_C"/>
    <property type="match status" value="2"/>
</dbReference>
<evidence type="ECO:0000313" key="3">
    <source>
        <dbReference type="Proteomes" id="UP000319783"/>
    </source>
</evidence>
<evidence type="ECO:0000259" key="1">
    <source>
        <dbReference type="Pfam" id="PF15615"/>
    </source>
</evidence>
<protein>
    <recommendedName>
        <fullName evidence="1">TerB-C domain-containing protein</fullName>
    </recommendedName>
</protein>
<feature type="domain" description="TerB-C" evidence="1">
    <location>
        <begin position="45"/>
        <end position="192"/>
    </location>
</feature>
<name>A0A533QB26_9BACT</name>
<proteinExistence type="predicted"/>
<gene>
    <name evidence="2" type="ORF">JETT_1785</name>
</gene>
<dbReference type="AlphaFoldDB" id="A0A533QB26"/>
<dbReference type="InterPro" id="IPR028932">
    <property type="entry name" value="TerB-C"/>
</dbReference>
<comment type="caution">
    <text evidence="2">The sequence shown here is derived from an EMBL/GenBank/DDBJ whole genome shotgun (WGS) entry which is preliminary data.</text>
</comment>
<dbReference type="Proteomes" id="UP000319783">
    <property type="component" value="Unassembled WGS sequence"/>
</dbReference>
<dbReference type="EMBL" id="SULG01000032">
    <property type="protein sequence ID" value="TLD41916.1"/>
    <property type="molecule type" value="Genomic_DNA"/>
</dbReference>
<evidence type="ECO:0000313" key="2">
    <source>
        <dbReference type="EMBL" id="TLD41916.1"/>
    </source>
</evidence>
<accession>A0A533QB26</accession>
<organism evidence="2 3">
    <name type="scientific">Candidatus Jettenia ecosi</name>
    <dbReference type="NCBI Taxonomy" id="2494326"/>
    <lineage>
        <taxon>Bacteria</taxon>
        <taxon>Pseudomonadati</taxon>
        <taxon>Planctomycetota</taxon>
        <taxon>Candidatus Brocadiia</taxon>
        <taxon>Candidatus Brocadiales</taxon>
        <taxon>Candidatus Brocadiaceae</taxon>
        <taxon>Candidatus Jettenia</taxon>
    </lineage>
</organism>